<protein>
    <recommendedName>
        <fullName evidence="7">Glycosyltransferase family 34 protein</fullName>
    </recommendedName>
</protein>
<name>A0A2K1QLS2_9PEZI</name>
<dbReference type="AlphaFoldDB" id="A0A2K1QLS2"/>
<dbReference type="OrthoDB" id="407658at2759"/>
<dbReference type="GO" id="GO:0000139">
    <property type="term" value="C:Golgi membrane"/>
    <property type="evidence" value="ECO:0007669"/>
    <property type="project" value="TreeGrafter"/>
</dbReference>
<evidence type="ECO:0000256" key="2">
    <source>
        <dbReference type="ARBA" id="ARBA00022676"/>
    </source>
</evidence>
<evidence type="ECO:0000256" key="4">
    <source>
        <dbReference type="SAM" id="Phobius"/>
    </source>
</evidence>
<evidence type="ECO:0000313" key="5">
    <source>
        <dbReference type="EMBL" id="PNS16108.1"/>
    </source>
</evidence>
<gene>
    <name evidence="5" type="ORF">CAC42_4509</name>
</gene>
<dbReference type="Pfam" id="PF05637">
    <property type="entry name" value="Glyco_transf_34"/>
    <property type="match status" value="1"/>
</dbReference>
<keyword evidence="6" id="KW-1185">Reference proteome</keyword>
<dbReference type="Proteomes" id="UP000243797">
    <property type="component" value="Unassembled WGS sequence"/>
</dbReference>
<evidence type="ECO:0008006" key="7">
    <source>
        <dbReference type="Google" id="ProtNLM"/>
    </source>
</evidence>
<proteinExistence type="inferred from homology"/>
<dbReference type="Gene3D" id="3.90.550.10">
    <property type="entry name" value="Spore Coat Polysaccharide Biosynthesis Protein SpsA, Chain A"/>
    <property type="match status" value="1"/>
</dbReference>
<comment type="caution">
    <text evidence="5">The sequence shown here is derived from an EMBL/GenBank/DDBJ whole genome shotgun (WGS) entry which is preliminary data.</text>
</comment>
<dbReference type="EMBL" id="NKHZ01000060">
    <property type="protein sequence ID" value="PNS16108.1"/>
    <property type="molecule type" value="Genomic_DNA"/>
</dbReference>
<dbReference type="PANTHER" id="PTHR31306:SF8">
    <property type="entry name" value="GLYCOSYLTRANSFERASE FAMILY 34 PROTEIN"/>
    <property type="match status" value="1"/>
</dbReference>
<keyword evidence="3" id="KW-0808">Transferase</keyword>
<keyword evidence="4" id="KW-0812">Transmembrane</keyword>
<keyword evidence="4" id="KW-1133">Transmembrane helix</keyword>
<dbReference type="InParanoid" id="A0A2K1QLS2"/>
<reference evidence="5 6" key="1">
    <citation type="submission" date="2017-06" db="EMBL/GenBank/DDBJ databases">
        <title>Draft genome sequence of a variant of Elsinoe murrayae.</title>
        <authorList>
            <person name="Cheng Q."/>
        </authorList>
    </citation>
    <scope>NUCLEOTIDE SEQUENCE [LARGE SCALE GENOMIC DNA]</scope>
    <source>
        <strain evidence="5 6">CQ-2017a</strain>
    </source>
</reference>
<dbReference type="GO" id="GO:0006487">
    <property type="term" value="P:protein N-linked glycosylation"/>
    <property type="evidence" value="ECO:0007669"/>
    <property type="project" value="TreeGrafter"/>
</dbReference>
<keyword evidence="4" id="KW-0472">Membrane</keyword>
<sequence length="437" mass="50494">MVALHTFTDQLSLTHFSSTRRLGKVLRFVVAPILLLLILFQAALYSHVAPSLSLARSLDHIQTRLTPGKTGADGTTFSEDGAVVEQEVLRGEGINARIGKVTAVYYDQVTKKSDAYEMALRSHRDHDRNFGYPHFVLRRGVVKGLWSKEAYLLSILVAEMEKPASQRLDWLFWHDADVVLTNSEMPLEIFTPPADKWSHVNYLVTNDLNGMNDGVFFLRVCEWSINFMAAGLAYRSFNPKVDLRYDEQTALELLSRHDQWKNGTMHAPQRWFNAYNDYGTDDSIPPEWKWTHGYHRPGDLLVHLPGSGDSRSDMIKEWLGRVQKDPEHYNQPISNMNLTSEIEYFWDEKAAKEEENQVIYWRKYHVLNQVGGKADREREKAVEEFEASAKEEGLSEKEVKKEVKAIEKEHKVWKMEALRKLYDDRLNGREADYTQAE</sequence>
<accession>A0A2K1QLS2</accession>
<comment type="similarity">
    <text evidence="1">Belongs to the glycosyltransferase 34 family.</text>
</comment>
<keyword evidence="2" id="KW-0328">Glycosyltransferase</keyword>
<organism evidence="5 6">
    <name type="scientific">Sphaceloma murrayae</name>
    <dbReference type="NCBI Taxonomy" id="2082308"/>
    <lineage>
        <taxon>Eukaryota</taxon>
        <taxon>Fungi</taxon>
        <taxon>Dikarya</taxon>
        <taxon>Ascomycota</taxon>
        <taxon>Pezizomycotina</taxon>
        <taxon>Dothideomycetes</taxon>
        <taxon>Dothideomycetidae</taxon>
        <taxon>Myriangiales</taxon>
        <taxon>Elsinoaceae</taxon>
        <taxon>Sphaceloma</taxon>
    </lineage>
</organism>
<dbReference type="GO" id="GO:0016757">
    <property type="term" value="F:glycosyltransferase activity"/>
    <property type="evidence" value="ECO:0007669"/>
    <property type="project" value="UniProtKB-KW"/>
</dbReference>
<feature type="transmembrane region" description="Helical" evidence="4">
    <location>
        <begin position="25"/>
        <end position="45"/>
    </location>
</feature>
<dbReference type="PANTHER" id="PTHR31306">
    <property type="entry name" value="ALPHA-1,6-MANNOSYLTRANSFERASE MNN11-RELATED"/>
    <property type="match status" value="1"/>
</dbReference>
<dbReference type="InterPro" id="IPR008630">
    <property type="entry name" value="Glyco_trans_34"/>
</dbReference>
<dbReference type="STRING" id="2082308.A0A2K1QLS2"/>
<evidence type="ECO:0000256" key="1">
    <source>
        <dbReference type="ARBA" id="ARBA00005664"/>
    </source>
</evidence>
<evidence type="ECO:0000256" key="3">
    <source>
        <dbReference type="ARBA" id="ARBA00022679"/>
    </source>
</evidence>
<evidence type="ECO:0000313" key="6">
    <source>
        <dbReference type="Proteomes" id="UP000243797"/>
    </source>
</evidence>
<dbReference type="InterPro" id="IPR029044">
    <property type="entry name" value="Nucleotide-diphossugar_trans"/>
</dbReference>